<evidence type="ECO:0000313" key="4">
    <source>
        <dbReference type="Proteomes" id="UP000003900"/>
    </source>
</evidence>
<dbReference type="InterPro" id="IPR053145">
    <property type="entry name" value="AB_hydrolase_Est10"/>
</dbReference>
<dbReference type="Pfam" id="PF12146">
    <property type="entry name" value="Hydrolase_4"/>
    <property type="match status" value="1"/>
</dbReference>
<reference evidence="3 4" key="1">
    <citation type="journal article" date="2012" name="J. Bacteriol.">
        <title>Genome Sequence of the Pattern-Forming Social Bacterium Paenibacillus dendritiformis C454 Chiral Morphotype.</title>
        <authorList>
            <person name="Sirota-Madi A."/>
            <person name="Olender T."/>
            <person name="Helman Y."/>
            <person name="Brainis I."/>
            <person name="Finkelshtein A."/>
            <person name="Roth D."/>
            <person name="Hagai E."/>
            <person name="Leshkowitz D."/>
            <person name="Brodsky L."/>
            <person name="Galatenko V."/>
            <person name="Nikolaev V."/>
            <person name="Gutnick D.L."/>
            <person name="Lancet D."/>
            <person name="Ben-Jacob E."/>
        </authorList>
    </citation>
    <scope>NUCLEOTIDE SEQUENCE [LARGE SCALE GENOMIC DNA]</scope>
    <source>
        <strain evidence="3 4">C454</strain>
    </source>
</reference>
<organism evidence="3 4">
    <name type="scientific">Paenibacillus dendritiformis C454</name>
    <dbReference type="NCBI Taxonomy" id="1131935"/>
    <lineage>
        <taxon>Bacteria</taxon>
        <taxon>Bacillati</taxon>
        <taxon>Bacillota</taxon>
        <taxon>Bacilli</taxon>
        <taxon>Bacillales</taxon>
        <taxon>Paenibacillaceae</taxon>
        <taxon>Paenibacillus</taxon>
    </lineage>
</organism>
<protein>
    <recommendedName>
        <fullName evidence="2">Serine aminopeptidase S33 domain-containing protein</fullName>
    </recommendedName>
</protein>
<dbReference type="InterPro" id="IPR022742">
    <property type="entry name" value="Hydrolase_4"/>
</dbReference>
<comment type="caution">
    <text evidence="3">The sequence shown here is derived from an EMBL/GenBank/DDBJ whole genome shotgun (WGS) entry which is preliminary data.</text>
</comment>
<proteinExistence type="predicted"/>
<dbReference type="Gene3D" id="3.40.50.1820">
    <property type="entry name" value="alpha/beta hydrolase"/>
    <property type="match status" value="1"/>
</dbReference>
<dbReference type="AlphaFoldDB" id="H3SDM3"/>
<dbReference type="PATRIC" id="fig|1131935.3.peg.1616"/>
<name>H3SDM3_9BACL</name>
<accession>H3SDM3</accession>
<feature type="domain" description="Serine aminopeptidase S33" evidence="2">
    <location>
        <begin position="60"/>
        <end position="295"/>
    </location>
</feature>
<feature type="transmembrane region" description="Helical" evidence="1">
    <location>
        <begin position="7"/>
        <end position="24"/>
    </location>
</feature>
<dbReference type="SUPFAM" id="SSF53474">
    <property type="entry name" value="alpha/beta-Hydrolases"/>
    <property type="match status" value="1"/>
</dbReference>
<dbReference type="PANTHER" id="PTHR43265">
    <property type="entry name" value="ESTERASE ESTD"/>
    <property type="match status" value="1"/>
</dbReference>
<keyword evidence="1" id="KW-0472">Membrane</keyword>
<dbReference type="OrthoDB" id="9809549at2"/>
<dbReference type="Proteomes" id="UP000003900">
    <property type="component" value="Unassembled WGS sequence"/>
</dbReference>
<evidence type="ECO:0000259" key="2">
    <source>
        <dbReference type="Pfam" id="PF12146"/>
    </source>
</evidence>
<dbReference type="InterPro" id="IPR029058">
    <property type="entry name" value="AB_hydrolase_fold"/>
</dbReference>
<evidence type="ECO:0000313" key="3">
    <source>
        <dbReference type="EMBL" id="EHQ62812.1"/>
    </source>
</evidence>
<sequence>MKKKITIAIMIIVLLIGGAGLYILKQHSFDMVDQAVEIQTPQGKLTGTFVLPKNYSDKLGLVLFIHGDGPIDASHDDGYKPLWERLASLGYASLSLNKRGINGSEGNWLHQSIDDRVEEARQAIAWAKEQPMIDEKQVGVWGASQAGWVIPKLAEKEPLAFSLLLSPAINWISQGQYYTRKEMEKDGYSEAEIQDKEAYDRQVRNLLEKHASYEEYVKIARETSLMSKDRWTFVSKNFLSDATDDLRNFNSPVLLILGEEDLQVDVKDTERVYRDIVKPELLTVAVFPDADHSMLSKQTANSNLRAFFISLFAPRQITIPGYMDEIEQFLKNSKGLREKASVLSKKGNF</sequence>
<dbReference type="EMBL" id="AHKH01000015">
    <property type="protein sequence ID" value="EHQ62812.1"/>
    <property type="molecule type" value="Genomic_DNA"/>
</dbReference>
<keyword evidence="4" id="KW-1185">Reference proteome</keyword>
<keyword evidence="1" id="KW-0812">Transmembrane</keyword>
<dbReference type="PANTHER" id="PTHR43265:SF1">
    <property type="entry name" value="ESTERASE ESTD"/>
    <property type="match status" value="1"/>
</dbReference>
<gene>
    <name evidence="3" type="ORF">PDENDC454_07920</name>
</gene>
<keyword evidence="1" id="KW-1133">Transmembrane helix</keyword>
<dbReference type="GO" id="GO:0052689">
    <property type="term" value="F:carboxylic ester hydrolase activity"/>
    <property type="evidence" value="ECO:0007669"/>
    <property type="project" value="TreeGrafter"/>
</dbReference>
<evidence type="ECO:0000256" key="1">
    <source>
        <dbReference type="SAM" id="Phobius"/>
    </source>
</evidence>
<dbReference type="RefSeq" id="WP_006676094.1">
    <property type="nucleotide sequence ID" value="NZ_AHKH01000015.1"/>
</dbReference>
<dbReference type="STRING" id="1131935.PDENDC454_07920"/>